<dbReference type="Gene3D" id="1.10.455.10">
    <property type="entry name" value="Ribosomal protein S7 domain"/>
    <property type="match status" value="1"/>
</dbReference>
<dbReference type="GO" id="GO:0006412">
    <property type="term" value="P:translation"/>
    <property type="evidence" value="ECO:0007669"/>
    <property type="project" value="InterPro"/>
</dbReference>
<dbReference type="GO" id="GO:1990904">
    <property type="term" value="C:ribonucleoprotein complex"/>
    <property type="evidence" value="ECO:0007669"/>
    <property type="project" value="UniProtKB-KW"/>
</dbReference>
<dbReference type="AlphaFoldDB" id="A0A286UWA6"/>
<accession>A0A286UWA6</accession>
<sequence>MLSSLQRSFASLPSRLNRQFSFTARNLVEAEASSSSSALQRAPVSEVAPIQKNNGLSYAGLPDSQVVLDIPPEQDPLIRYLASSLLRDGRRHTAERRATRVLLYLHTLTRAQPLDLLRQAVQRVMPAVRVTRHRHSAKDIQIPVALTEKQQVRHAVKWMLKASETRGGRTVEERLAREIVLVLNGSSASLKQKEAQHSLAMVNRGNIPLPKGFS</sequence>
<dbReference type="InterPro" id="IPR000235">
    <property type="entry name" value="Ribosomal_uS7"/>
</dbReference>
<dbReference type="EMBL" id="NBII01000001">
    <property type="protein sequence ID" value="PAV23893.1"/>
    <property type="molecule type" value="Genomic_DNA"/>
</dbReference>
<evidence type="ECO:0000256" key="2">
    <source>
        <dbReference type="ARBA" id="ARBA00022980"/>
    </source>
</evidence>
<gene>
    <name evidence="5" type="ORF">PNOK_0096100</name>
</gene>
<dbReference type="InterPro" id="IPR036823">
    <property type="entry name" value="Ribosomal_uS7_dom_sf"/>
</dbReference>
<evidence type="ECO:0000256" key="3">
    <source>
        <dbReference type="ARBA" id="ARBA00023274"/>
    </source>
</evidence>
<organism evidence="5 6">
    <name type="scientific">Pyrrhoderma noxium</name>
    <dbReference type="NCBI Taxonomy" id="2282107"/>
    <lineage>
        <taxon>Eukaryota</taxon>
        <taxon>Fungi</taxon>
        <taxon>Dikarya</taxon>
        <taxon>Basidiomycota</taxon>
        <taxon>Agaricomycotina</taxon>
        <taxon>Agaricomycetes</taxon>
        <taxon>Hymenochaetales</taxon>
        <taxon>Hymenochaetaceae</taxon>
        <taxon>Pyrrhoderma</taxon>
    </lineage>
</organism>
<keyword evidence="2" id="KW-0689">Ribosomal protein</keyword>
<comment type="caution">
    <text evidence="5">The sequence shown here is derived from an EMBL/GenBank/DDBJ whole genome shotgun (WGS) entry which is preliminary data.</text>
</comment>
<evidence type="ECO:0000313" key="6">
    <source>
        <dbReference type="Proteomes" id="UP000217199"/>
    </source>
</evidence>
<evidence type="ECO:0000256" key="1">
    <source>
        <dbReference type="ARBA" id="ARBA00007151"/>
    </source>
</evidence>
<evidence type="ECO:0000259" key="4">
    <source>
        <dbReference type="Pfam" id="PF00177"/>
    </source>
</evidence>
<feature type="domain" description="Small ribosomal subunit protein uS7" evidence="4">
    <location>
        <begin position="68"/>
        <end position="204"/>
    </location>
</feature>
<protein>
    <submittedName>
        <fullName evidence="5">Ribosomal S7</fullName>
    </submittedName>
</protein>
<keyword evidence="3" id="KW-0687">Ribonucleoprotein</keyword>
<dbReference type="STRING" id="2282107.A0A286UWA6"/>
<dbReference type="OrthoDB" id="9972728at2759"/>
<dbReference type="InParanoid" id="A0A286UWA6"/>
<dbReference type="PANTHER" id="PTHR11205">
    <property type="entry name" value="RIBOSOMAL PROTEIN S7"/>
    <property type="match status" value="1"/>
</dbReference>
<dbReference type="GO" id="GO:0005840">
    <property type="term" value="C:ribosome"/>
    <property type="evidence" value="ECO:0007669"/>
    <property type="project" value="UniProtKB-KW"/>
</dbReference>
<evidence type="ECO:0000313" key="5">
    <source>
        <dbReference type="EMBL" id="PAV23893.1"/>
    </source>
</evidence>
<dbReference type="Proteomes" id="UP000217199">
    <property type="component" value="Unassembled WGS sequence"/>
</dbReference>
<dbReference type="InterPro" id="IPR023798">
    <property type="entry name" value="Ribosomal_uS7_dom"/>
</dbReference>
<dbReference type="Pfam" id="PF00177">
    <property type="entry name" value="Ribosomal_S7"/>
    <property type="match status" value="1"/>
</dbReference>
<dbReference type="CDD" id="cd14868">
    <property type="entry name" value="uS7_Mitochondria_Fungi"/>
    <property type="match status" value="1"/>
</dbReference>
<comment type="similarity">
    <text evidence="1">Belongs to the universal ribosomal protein uS7 family.</text>
</comment>
<name>A0A286UWA6_9AGAM</name>
<dbReference type="FunCoup" id="A0A286UWA6">
    <property type="interactions" value="139"/>
</dbReference>
<keyword evidence="6" id="KW-1185">Reference proteome</keyword>
<proteinExistence type="inferred from homology"/>
<dbReference type="SUPFAM" id="SSF47973">
    <property type="entry name" value="Ribosomal protein S7"/>
    <property type="match status" value="1"/>
</dbReference>
<dbReference type="InterPro" id="IPR047988">
    <property type="entry name" value="Ribosomal_uS7m_fungi"/>
</dbReference>
<reference evidence="5 6" key="1">
    <citation type="journal article" date="2017" name="Mol. Ecol.">
        <title>Comparative and population genomic landscape of Phellinus noxius: A hypervariable fungus causing root rot in trees.</title>
        <authorList>
            <person name="Chung C.L."/>
            <person name="Lee T.J."/>
            <person name="Akiba M."/>
            <person name="Lee H.H."/>
            <person name="Kuo T.H."/>
            <person name="Liu D."/>
            <person name="Ke H.M."/>
            <person name="Yokoi T."/>
            <person name="Roa M.B."/>
            <person name="Lu M.J."/>
            <person name="Chang Y.Y."/>
            <person name="Ann P.J."/>
            <person name="Tsai J.N."/>
            <person name="Chen C.Y."/>
            <person name="Tzean S.S."/>
            <person name="Ota Y."/>
            <person name="Hattori T."/>
            <person name="Sahashi N."/>
            <person name="Liou R.F."/>
            <person name="Kikuchi T."/>
            <person name="Tsai I.J."/>
        </authorList>
    </citation>
    <scope>NUCLEOTIDE SEQUENCE [LARGE SCALE GENOMIC DNA]</scope>
    <source>
        <strain evidence="5 6">FFPRI411160</strain>
    </source>
</reference>